<dbReference type="EMBL" id="MT144602">
    <property type="protein sequence ID" value="QJH94566.1"/>
    <property type="molecule type" value="Genomic_DNA"/>
</dbReference>
<sequence length="80" mass="9672">MLKKIYVLDHKIRWSVFKKLHDKMVKDSGPTPVHGDKMIWELLRDKKIYCWYDPKLKNDMRIGTSLPKNKEYQLITNPKK</sequence>
<evidence type="ECO:0000313" key="1">
    <source>
        <dbReference type="EMBL" id="QJA47700.1"/>
    </source>
</evidence>
<dbReference type="AlphaFoldDB" id="A0A6H1ZKH6"/>
<evidence type="ECO:0000313" key="2">
    <source>
        <dbReference type="EMBL" id="QJH94566.1"/>
    </source>
</evidence>
<gene>
    <name evidence="1" type="ORF">TM448A00720_0029</name>
    <name evidence="2" type="ORF">TM448B00242_0040</name>
</gene>
<accession>A0A6H1ZKH6</accession>
<protein>
    <submittedName>
        <fullName evidence="1">Uncharacterized protein</fullName>
    </submittedName>
</protein>
<dbReference type="EMBL" id="MT144053">
    <property type="protein sequence ID" value="QJA47700.1"/>
    <property type="molecule type" value="Genomic_DNA"/>
</dbReference>
<organism evidence="1">
    <name type="scientific">viral metagenome</name>
    <dbReference type="NCBI Taxonomy" id="1070528"/>
    <lineage>
        <taxon>unclassified sequences</taxon>
        <taxon>metagenomes</taxon>
        <taxon>organismal metagenomes</taxon>
    </lineage>
</organism>
<name>A0A6H1ZKH6_9ZZZZ</name>
<proteinExistence type="predicted"/>
<reference evidence="1" key="1">
    <citation type="submission" date="2020-03" db="EMBL/GenBank/DDBJ databases">
        <title>The deep terrestrial virosphere.</title>
        <authorList>
            <person name="Holmfeldt K."/>
            <person name="Nilsson E."/>
            <person name="Simone D."/>
            <person name="Lopez-Fernandez M."/>
            <person name="Wu X."/>
            <person name="de Brujin I."/>
            <person name="Lundin D."/>
            <person name="Andersson A."/>
            <person name="Bertilsson S."/>
            <person name="Dopson M."/>
        </authorList>
    </citation>
    <scope>NUCLEOTIDE SEQUENCE</scope>
    <source>
        <strain evidence="1">TM448A00720</strain>
        <strain evidence="2">TM448B00242</strain>
    </source>
</reference>